<reference evidence="7" key="3">
    <citation type="submission" date="2025-09" db="UniProtKB">
        <authorList>
            <consortium name="Ensembl"/>
        </authorList>
    </citation>
    <scope>IDENTIFICATION</scope>
</reference>
<evidence type="ECO:0000256" key="2">
    <source>
        <dbReference type="ARBA" id="ARBA00022490"/>
    </source>
</evidence>
<accession>A0A7N5P4Z7</accession>
<dbReference type="Ensembl" id="ENSAMET00000045864.1">
    <property type="protein sequence ID" value="ENSAMEP00000033573.1"/>
    <property type="gene ID" value="ENSAMEG00000003329.2"/>
</dbReference>
<comment type="subcellular location">
    <subcellularLocation>
        <location evidence="1">Cytoplasm</location>
        <location evidence="1">Cytoskeleton</location>
    </subcellularLocation>
</comment>
<dbReference type="Pfam" id="PF15259">
    <property type="entry name" value="GTSE1_N"/>
    <property type="match status" value="1"/>
</dbReference>
<feature type="compositionally biased region" description="Basic and acidic residues" evidence="5">
    <location>
        <begin position="550"/>
        <end position="559"/>
    </location>
</feature>
<dbReference type="GO" id="GO:0005881">
    <property type="term" value="C:cytoplasmic microtubule"/>
    <property type="evidence" value="ECO:0007669"/>
    <property type="project" value="Ensembl"/>
</dbReference>
<organism evidence="7 8">
    <name type="scientific">Ailuropoda melanoleuca</name>
    <name type="common">Giant panda</name>
    <dbReference type="NCBI Taxonomy" id="9646"/>
    <lineage>
        <taxon>Eukaryota</taxon>
        <taxon>Metazoa</taxon>
        <taxon>Chordata</taxon>
        <taxon>Craniata</taxon>
        <taxon>Vertebrata</taxon>
        <taxon>Euteleostomi</taxon>
        <taxon>Mammalia</taxon>
        <taxon>Eutheria</taxon>
        <taxon>Laurasiatheria</taxon>
        <taxon>Carnivora</taxon>
        <taxon>Caniformia</taxon>
        <taxon>Ursidae</taxon>
        <taxon>Ailuropoda</taxon>
    </lineage>
</organism>
<dbReference type="PANTHER" id="PTHR21584">
    <property type="entry name" value="DIFFERENTIAL DISPLAY AND ACTIVATED BY P53 DDA3 /G2 S PHASE EXPRESSED 1"/>
    <property type="match status" value="1"/>
</dbReference>
<evidence type="ECO:0000256" key="5">
    <source>
        <dbReference type="SAM" id="MobiDB-lite"/>
    </source>
</evidence>
<feature type="compositionally biased region" description="Polar residues" evidence="5">
    <location>
        <begin position="495"/>
        <end position="512"/>
    </location>
</feature>
<gene>
    <name evidence="7" type="primary">GTSE1</name>
</gene>
<dbReference type="InterPro" id="IPR026657">
    <property type="entry name" value="DDA3/GTSE-1"/>
</dbReference>
<evidence type="ECO:0000256" key="1">
    <source>
        <dbReference type="ARBA" id="ARBA00004245"/>
    </source>
</evidence>
<protein>
    <submittedName>
        <fullName evidence="7">G2 and S-phase expressed 1</fullName>
    </submittedName>
</protein>
<dbReference type="AlphaFoldDB" id="A0A7N5P4Z7"/>
<dbReference type="GeneTree" id="ENSGT00940000154189"/>
<dbReference type="Proteomes" id="UP000008912">
    <property type="component" value="Unassembled WGS sequence"/>
</dbReference>
<feature type="region of interest" description="Disordered" evidence="5">
    <location>
        <begin position="133"/>
        <end position="417"/>
    </location>
</feature>
<evidence type="ECO:0000259" key="6">
    <source>
        <dbReference type="Pfam" id="PF15259"/>
    </source>
</evidence>
<dbReference type="PANTHER" id="PTHR21584:SF10">
    <property type="entry name" value="G2 AND S PHASE-EXPRESSED PROTEIN 1"/>
    <property type="match status" value="1"/>
</dbReference>
<keyword evidence="2" id="KW-0963">Cytoplasm</keyword>
<dbReference type="InParanoid" id="A0A7N5P4Z7"/>
<reference evidence="7" key="2">
    <citation type="submission" date="2025-08" db="UniProtKB">
        <authorList>
            <consortium name="Ensembl"/>
        </authorList>
    </citation>
    <scope>IDENTIFICATION</scope>
</reference>
<evidence type="ECO:0000256" key="3">
    <source>
        <dbReference type="ARBA" id="ARBA00022553"/>
    </source>
</evidence>
<feature type="compositionally biased region" description="Polar residues" evidence="5">
    <location>
        <begin position="175"/>
        <end position="186"/>
    </location>
</feature>
<keyword evidence="4" id="KW-0206">Cytoskeleton</keyword>
<dbReference type="InterPro" id="IPR032768">
    <property type="entry name" value="GTSE1_N"/>
</dbReference>
<feature type="region of interest" description="Disordered" evidence="5">
    <location>
        <begin position="488"/>
        <end position="533"/>
    </location>
</feature>
<feature type="domain" description="G2 and S phase-expressed protein 1 N-terminal" evidence="6">
    <location>
        <begin position="9"/>
        <end position="152"/>
    </location>
</feature>
<evidence type="ECO:0000313" key="7">
    <source>
        <dbReference type="Ensembl" id="ENSAMEP00000033573.1"/>
    </source>
</evidence>
<keyword evidence="3" id="KW-0597">Phosphoprotein</keyword>
<proteinExistence type="predicted"/>
<feature type="compositionally biased region" description="Basic and acidic residues" evidence="5">
    <location>
        <begin position="133"/>
        <end position="146"/>
    </location>
</feature>
<dbReference type="GO" id="GO:0008017">
    <property type="term" value="F:microtubule binding"/>
    <property type="evidence" value="ECO:0007669"/>
    <property type="project" value="TreeGrafter"/>
</dbReference>
<evidence type="ECO:0000256" key="4">
    <source>
        <dbReference type="ARBA" id="ARBA00023212"/>
    </source>
</evidence>
<name>A0A7N5P4Z7_AILME</name>
<feature type="region of interest" description="Disordered" evidence="5">
    <location>
        <begin position="549"/>
        <end position="594"/>
    </location>
</feature>
<reference evidence="7 8" key="1">
    <citation type="journal article" date="2010" name="Nature">
        <title>The sequence and de novo assembly of the giant panda genome.</title>
        <authorList>
            <person name="Li R."/>
            <person name="Fan W."/>
            <person name="Tian G."/>
            <person name="Zhu H."/>
            <person name="He L."/>
            <person name="Cai J."/>
            <person name="Huang Q."/>
            <person name="Cai Q."/>
            <person name="Li B."/>
            <person name="Bai Y."/>
            <person name="Zhang Z."/>
            <person name="Zhang Y."/>
            <person name="Wang W."/>
            <person name="Li J."/>
            <person name="Wei F."/>
            <person name="Li H."/>
            <person name="Jian M."/>
            <person name="Li J."/>
            <person name="Zhang Z."/>
            <person name="Nielsen R."/>
            <person name="Li D."/>
            <person name="Gu W."/>
            <person name="Yang Z."/>
            <person name="Xuan Z."/>
            <person name="Ryder O.A."/>
            <person name="Leung F.C."/>
            <person name="Zhou Y."/>
            <person name="Cao J."/>
            <person name="Sun X."/>
            <person name="Fu Y."/>
            <person name="Fang X."/>
            <person name="Guo X."/>
            <person name="Wang B."/>
            <person name="Hou R."/>
            <person name="Shen F."/>
            <person name="Mu B."/>
            <person name="Ni P."/>
            <person name="Lin R."/>
            <person name="Qian W."/>
            <person name="Wang G."/>
            <person name="Yu C."/>
            <person name="Nie W."/>
            <person name="Wang J."/>
            <person name="Wu Z."/>
            <person name="Liang H."/>
            <person name="Min J."/>
            <person name="Wu Q."/>
            <person name="Cheng S."/>
            <person name="Ruan J."/>
            <person name="Wang M."/>
            <person name="Shi Z."/>
            <person name="Wen M."/>
            <person name="Liu B."/>
            <person name="Ren X."/>
            <person name="Zheng H."/>
            <person name="Dong D."/>
            <person name="Cook K."/>
            <person name="Shan G."/>
            <person name="Zhang H."/>
            <person name="Kosiol C."/>
            <person name="Xie X."/>
            <person name="Lu Z."/>
            <person name="Zheng H."/>
            <person name="Li Y."/>
            <person name="Steiner C.C."/>
            <person name="Lam T.T."/>
            <person name="Lin S."/>
            <person name="Zhang Q."/>
            <person name="Li G."/>
            <person name="Tian J."/>
            <person name="Gong T."/>
            <person name="Liu H."/>
            <person name="Zhang D."/>
            <person name="Fang L."/>
            <person name="Ye C."/>
            <person name="Zhang J."/>
            <person name="Hu W."/>
            <person name="Xu A."/>
            <person name="Ren Y."/>
            <person name="Zhang G."/>
            <person name="Bruford M.W."/>
            <person name="Li Q."/>
            <person name="Ma L."/>
            <person name="Guo Y."/>
            <person name="An N."/>
            <person name="Hu Y."/>
            <person name="Zheng Y."/>
            <person name="Shi Y."/>
            <person name="Li Z."/>
            <person name="Liu Q."/>
            <person name="Chen Y."/>
            <person name="Zhao J."/>
            <person name="Qu N."/>
            <person name="Zhao S."/>
            <person name="Tian F."/>
            <person name="Wang X."/>
            <person name="Wang H."/>
            <person name="Xu L."/>
            <person name="Liu X."/>
            <person name="Vinar T."/>
            <person name="Wang Y."/>
            <person name="Lam T.W."/>
            <person name="Yiu S.M."/>
            <person name="Liu S."/>
            <person name="Zhang H."/>
            <person name="Li D."/>
            <person name="Huang Y."/>
            <person name="Wang X."/>
            <person name="Yang G."/>
            <person name="Jiang Z."/>
            <person name="Wang J."/>
            <person name="Qin N."/>
            <person name="Li L."/>
            <person name="Li J."/>
            <person name="Bolund L."/>
            <person name="Kristiansen K."/>
            <person name="Wong G.K."/>
            <person name="Olson M."/>
            <person name="Zhang X."/>
            <person name="Li S."/>
            <person name="Yang H."/>
            <person name="Wang J."/>
            <person name="Wang J."/>
        </authorList>
    </citation>
    <scope>NUCLEOTIDE SEQUENCE [LARGE SCALE GENOMIC DNA]</scope>
</reference>
<feature type="compositionally biased region" description="Low complexity" evidence="5">
    <location>
        <begin position="333"/>
        <end position="352"/>
    </location>
</feature>
<feature type="compositionally biased region" description="Basic and acidic residues" evidence="5">
    <location>
        <begin position="245"/>
        <end position="256"/>
    </location>
</feature>
<evidence type="ECO:0000313" key="8">
    <source>
        <dbReference type="Proteomes" id="UP000008912"/>
    </source>
</evidence>
<feature type="compositionally biased region" description="Low complexity" evidence="5">
    <location>
        <begin position="305"/>
        <end position="320"/>
    </location>
</feature>
<keyword evidence="8" id="KW-1185">Reference proteome</keyword>
<feature type="region of interest" description="Disordered" evidence="5">
    <location>
        <begin position="448"/>
        <end position="474"/>
    </location>
</feature>
<sequence length="770" mass="81375">MDVPKEDDILLLADEKFDFDLSLSSSSANEDDEVFFGPVGHKERCVAASLELNHHIPEEPLLPASESHFTWSPLTGEKFVEVYKEAHLLALQIESKSKTKAARDVTAEDLWSQGMERFIQESKLKISLFEKENEMKKSPKSLKRETYYLSDSPLRGPPLLGTQTPSGMALPSPPAQTQGPPHSPRSSLPVEPSSAHPPNQAGTQRKVISKLVRPRASSVRGKNIHVATEQPMKRIPASPSNMKVFSEKESHRDMPPDKSSATRELTSLPAGGSRLVQGKRSLPVPNKLGLKKTLLKPAGYAGGLSRKSSSSGSVSAVISSPCASPAAGRARSSEPASISAGSSPPLSNSSPSGRTGPATPWQTVQAGPAGTSCGQSRWAATAEVMAEPAKAPTPGVLARAPTPERGGPGLSSGSTWSQPCQLNAAWNARRRDSSLLCRTRAVPTPTSQFKIPKFATGEPPDSATPKSCRAQRPQSCTSAGRVIVHSTPARRSSVAAPQSLVSSTRTPMSTKHVSALPTPASRRLSGLPFVTPKTMPRALASPLYVSARRLSSEPREKSSVRAAPTRGGNSKAASRREDSSPDGPFSPPSAVPQALHFSPEKSDLAFSRGISTEVELDAAPPPGDTPASEAILVDIKLDQLAITPKAESMALIDVPLIDFCNSPEARVAVGSESRPLIDLLVNTPDVKRSTASKAAQEVGQVRGSRGSTVASPCVAPVLGLFLIPGCLTVPLSVVSEVSKVTWLRAHSIGGMSLEFTQSCYGILPGKPGAL</sequence>